<reference evidence="1 2" key="1">
    <citation type="submission" date="2019-10" db="EMBL/GenBank/DDBJ databases">
        <authorList>
            <person name="Palmer J.M."/>
        </authorList>
    </citation>
    <scope>NUCLEOTIDE SEQUENCE [LARGE SCALE GENOMIC DNA]</scope>
    <source>
        <strain evidence="1 2">TWF718</strain>
    </source>
</reference>
<evidence type="ECO:0000313" key="2">
    <source>
        <dbReference type="Proteomes" id="UP001313282"/>
    </source>
</evidence>
<gene>
    <name evidence="1" type="ORF">TWF718_003942</name>
</gene>
<name>A0AAN8RKD9_9PEZI</name>
<organism evidence="1 2">
    <name type="scientific">Orbilia javanica</name>
    <dbReference type="NCBI Taxonomy" id="47235"/>
    <lineage>
        <taxon>Eukaryota</taxon>
        <taxon>Fungi</taxon>
        <taxon>Dikarya</taxon>
        <taxon>Ascomycota</taxon>
        <taxon>Pezizomycotina</taxon>
        <taxon>Orbiliomycetes</taxon>
        <taxon>Orbiliales</taxon>
        <taxon>Orbiliaceae</taxon>
        <taxon>Orbilia</taxon>
    </lineage>
</organism>
<dbReference type="EMBL" id="JAVHNR010000002">
    <property type="protein sequence ID" value="KAK6350754.1"/>
    <property type="molecule type" value="Genomic_DNA"/>
</dbReference>
<keyword evidence="2" id="KW-1185">Reference proteome</keyword>
<accession>A0AAN8RKD9</accession>
<evidence type="ECO:0000313" key="1">
    <source>
        <dbReference type="EMBL" id="KAK6350754.1"/>
    </source>
</evidence>
<dbReference type="AlphaFoldDB" id="A0AAN8RKD9"/>
<protein>
    <submittedName>
        <fullName evidence="1">Uncharacterized protein</fullName>
    </submittedName>
</protein>
<proteinExistence type="predicted"/>
<sequence>MSKSKSKLKLKFRNEVEAEVEEDVEVIATETEVVVRCVGFEVMGIGRVAQQQQMQRGEGDGCVWLEKKELLSSVEGAAYA</sequence>
<comment type="caution">
    <text evidence="1">The sequence shown here is derived from an EMBL/GenBank/DDBJ whole genome shotgun (WGS) entry which is preliminary data.</text>
</comment>
<dbReference type="Proteomes" id="UP001313282">
    <property type="component" value="Unassembled WGS sequence"/>
</dbReference>